<feature type="compositionally biased region" description="Basic residues" evidence="2">
    <location>
        <begin position="445"/>
        <end position="454"/>
    </location>
</feature>
<feature type="region of interest" description="Disordered" evidence="2">
    <location>
        <begin position="683"/>
        <end position="704"/>
    </location>
</feature>
<feature type="compositionally biased region" description="Basic residues" evidence="2">
    <location>
        <begin position="815"/>
        <end position="825"/>
    </location>
</feature>
<evidence type="ECO:0000313" key="4">
    <source>
        <dbReference type="EMBL" id="KAG7663973.1"/>
    </source>
</evidence>
<reference evidence="4 5" key="1">
    <citation type="journal article" date="2021" name="DNA Res.">
        <title>Genome analysis of Candida subhashii reveals its hybrid nature and dual mitochondrial genome conformations.</title>
        <authorList>
            <person name="Mixao V."/>
            <person name="Hegedusova E."/>
            <person name="Saus E."/>
            <person name="Pryszcz L.P."/>
            <person name="Cillingova A."/>
            <person name="Nosek J."/>
            <person name="Gabaldon T."/>
        </authorList>
    </citation>
    <scope>NUCLEOTIDE SEQUENCE [LARGE SCALE GENOMIC DNA]</scope>
    <source>
        <strain evidence="4 5">CBS 10753</strain>
    </source>
</reference>
<feature type="coiled-coil region" evidence="1">
    <location>
        <begin position="394"/>
        <end position="421"/>
    </location>
</feature>
<evidence type="ECO:0000313" key="5">
    <source>
        <dbReference type="Proteomes" id="UP000694255"/>
    </source>
</evidence>
<dbReference type="Pfam" id="PF08546">
    <property type="entry name" value="ApbA_C"/>
    <property type="match status" value="1"/>
</dbReference>
<dbReference type="GO" id="GO:0005737">
    <property type="term" value="C:cytoplasm"/>
    <property type="evidence" value="ECO:0007669"/>
    <property type="project" value="TreeGrafter"/>
</dbReference>
<keyword evidence="1" id="KW-0175">Coiled coil</keyword>
<comment type="caution">
    <text evidence="4">The sequence shown here is derived from an EMBL/GenBank/DDBJ whole genome shotgun (WGS) entry which is preliminary data.</text>
</comment>
<protein>
    <recommendedName>
        <fullName evidence="3">Ketopantoate reductase C-terminal domain-containing protein</fullName>
    </recommendedName>
</protein>
<dbReference type="PANTHER" id="PTHR21708:SF25">
    <property type="entry name" value="PROTEIN PAM1-RELATED"/>
    <property type="match status" value="1"/>
</dbReference>
<feature type="region of interest" description="Disordered" evidence="2">
    <location>
        <begin position="444"/>
        <end position="483"/>
    </location>
</feature>
<evidence type="ECO:0000256" key="1">
    <source>
        <dbReference type="SAM" id="Coils"/>
    </source>
</evidence>
<gene>
    <name evidence="4" type="ORF">J8A68_002474</name>
</gene>
<dbReference type="EMBL" id="JAGSYN010000111">
    <property type="protein sequence ID" value="KAG7663973.1"/>
    <property type="molecule type" value="Genomic_DNA"/>
</dbReference>
<feature type="domain" description="Ketopantoate reductase C-terminal" evidence="3">
    <location>
        <begin position="200"/>
        <end position="329"/>
    </location>
</feature>
<evidence type="ECO:0000259" key="3">
    <source>
        <dbReference type="Pfam" id="PF08546"/>
    </source>
</evidence>
<sequence length="825" mass="92637">MSAVQLLAIGTNANVAFYAWRFYQTKSVEVSIVNPDIVRTRPISWESKYLGNSHYTPHHIYNSTEEIPNNNTYDIIILSCPSLQDFQTTLVTITPLVDKDTIILVESTGYINLEPFIQMTLSNTAVMSLMNESDVRVTSSNKYSHQTRNNDTRIYFGTSLGSKTLTSNRNYQRVYKLLQDAQEDSKSSISLLKSLTPKEFMTYQWKLALPRIIFNPLMIIFESEFPEDLSNQILCKPLITGLINELLKLIKKMGCKLVKGFENEANLLSTWSKYYPKTDKNDKYINSPYLFYNYYHRYDLDLDLLLLQPILLGDDNGIRTPYLENLYSTMCQYSKINSGTSILFNRNIDSNSNGTSKKTQMLEDEIMSLSLKENELDTNVKNLAAIKSKLDSDILNHEKTLKDIEQIISQSEARLASLQYDYDKRAKLLQCQHEERVRNLEVQYHSKKQQHKHATSSSDSSSVSIPAQQPTPASDDSGLPPDTLADLAELAANVHYEPVSNRDVVATVENNEVFTDARSEDLPPHLLQKEMELQRREQALLLREQHPHQQAHPRHPSVSYQQQQLLPAQQPYHDASQPFQIPPNGYVHGHMQPRPATHGNFVPYGYPDQQQQQQQQIPHQIRTTGSMVALNQSYPGTQPQPQPPQPRRVGSMPQTHMAQPYQQPYHVSQSVYDTTSPVDGYAGIDPRFKPMPKKQLRKSTMGPLDGGFEGLDMGGRGGMPSSRKSLSAINTLNYQPGTHPQRKSLNNLNGMAVSAPPSAGGANRPITSFGESRKSSGSSNGKSSGGEMPEVPTYGSSDAKPLGTISQSNTAGGSAKKKKKGIFSR</sequence>
<dbReference type="InterPro" id="IPR013752">
    <property type="entry name" value="KPA_reductase"/>
</dbReference>
<feature type="compositionally biased region" description="Polar residues" evidence="2">
    <location>
        <begin position="732"/>
        <end position="749"/>
    </location>
</feature>
<feature type="region of interest" description="Disordered" evidence="2">
    <location>
        <begin position="732"/>
        <end position="825"/>
    </location>
</feature>
<dbReference type="PANTHER" id="PTHR21708">
    <property type="entry name" value="PROBABLE 2-DEHYDROPANTOATE 2-REDUCTASE"/>
    <property type="match status" value="1"/>
</dbReference>
<feature type="compositionally biased region" description="Polar residues" evidence="2">
    <location>
        <begin position="617"/>
        <end position="637"/>
    </location>
</feature>
<dbReference type="Proteomes" id="UP000694255">
    <property type="component" value="Unassembled WGS sequence"/>
</dbReference>
<keyword evidence="5" id="KW-1185">Reference proteome</keyword>
<dbReference type="RefSeq" id="XP_049264205.1">
    <property type="nucleotide sequence ID" value="XM_049406228.1"/>
</dbReference>
<feature type="compositionally biased region" description="Low complexity" evidence="2">
    <location>
        <begin position="775"/>
        <end position="786"/>
    </location>
</feature>
<feature type="compositionally biased region" description="Polar residues" evidence="2">
    <location>
        <begin position="465"/>
        <end position="474"/>
    </location>
</feature>
<dbReference type="InterPro" id="IPR051402">
    <property type="entry name" value="KPR-Related"/>
</dbReference>
<feature type="region of interest" description="Disordered" evidence="2">
    <location>
        <begin position="570"/>
        <end position="657"/>
    </location>
</feature>
<name>A0A8J5QKU1_9ASCO</name>
<dbReference type="GeneID" id="73469275"/>
<evidence type="ECO:0000256" key="2">
    <source>
        <dbReference type="SAM" id="MobiDB-lite"/>
    </source>
</evidence>
<dbReference type="AlphaFoldDB" id="A0A8J5QKU1"/>
<dbReference type="OrthoDB" id="5302359at2759"/>
<feature type="region of interest" description="Disordered" evidence="2">
    <location>
        <begin position="545"/>
        <end position="564"/>
    </location>
</feature>
<accession>A0A8J5QKU1</accession>
<organism evidence="4 5">
    <name type="scientific">[Candida] subhashii</name>
    <dbReference type="NCBI Taxonomy" id="561895"/>
    <lineage>
        <taxon>Eukaryota</taxon>
        <taxon>Fungi</taxon>
        <taxon>Dikarya</taxon>
        <taxon>Ascomycota</taxon>
        <taxon>Saccharomycotina</taxon>
        <taxon>Pichiomycetes</taxon>
        <taxon>Debaryomycetaceae</taxon>
        <taxon>Spathaspora</taxon>
    </lineage>
</organism>
<proteinExistence type="predicted"/>